<feature type="domain" description="U3 small nucleolar RNA-associated protein 20 N-terminal" evidence="6">
    <location>
        <begin position="903"/>
        <end position="1506"/>
    </location>
</feature>
<comment type="catalytic activity">
    <reaction evidence="1">
        <text>(2S,3R)-3-hydroxybutane-1,2,3-tricarboxylate = pyruvate + succinate</text>
        <dbReference type="Rhea" id="RHEA:16809"/>
        <dbReference type="ChEBI" id="CHEBI:15361"/>
        <dbReference type="ChEBI" id="CHEBI:30031"/>
        <dbReference type="ChEBI" id="CHEBI:57429"/>
        <dbReference type="EC" id="4.1.3.30"/>
    </reaction>
</comment>
<dbReference type="GO" id="GO:0032040">
    <property type="term" value="C:small-subunit processome"/>
    <property type="evidence" value="ECO:0007669"/>
    <property type="project" value="TreeGrafter"/>
</dbReference>
<dbReference type="InterPro" id="IPR016024">
    <property type="entry name" value="ARM-type_fold"/>
</dbReference>
<dbReference type="InterPro" id="IPR040442">
    <property type="entry name" value="Pyrv_kinase-like_dom_sf"/>
</dbReference>
<feature type="compositionally biased region" description="Basic and acidic residues" evidence="5">
    <location>
        <begin position="2592"/>
        <end position="2602"/>
    </location>
</feature>
<feature type="coiled-coil region" evidence="4">
    <location>
        <begin position="954"/>
        <end position="981"/>
    </location>
</feature>
<feature type="compositionally biased region" description="Basic residues" evidence="5">
    <location>
        <begin position="2612"/>
        <end position="2628"/>
    </location>
</feature>
<dbReference type="Pfam" id="PF07539">
    <property type="entry name" value="UTP20_N"/>
    <property type="match status" value="1"/>
</dbReference>
<dbReference type="InterPro" id="IPR018523">
    <property type="entry name" value="Isocitrate_lyase_ph_CS"/>
</dbReference>
<accession>A0A365N5Z2</accession>
<dbReference type="Gene3D" id="3.20.20.60">
    <property type="entry name" value="Phosphoenolpyruvate-binding domains"/>
    <property type="match status" value="1"/>
</dbReference>
<dbReference type="PROSITE" id="PS00161">
    <property type="entry name" value="ISOCITRATE_LYASE"/>
    <property type="match status" value="1"/>
</dbReference>
<name>A0A365N5Z2_GIBIN</name>
<comment type="similarity">
    <text evidence="2">Belongs to the isocitrate lyase/PEP mutase superfamily.</text>
</comment>
<reference evidence="9 10" key="1">
    <citation type="submission" date="2017-12" db="EMBL/GenBank/DDBJ databases">
        <title>Genome sequence of the mycotoxigenic crop pathogen Fusarium proliferatum, strain ITEM 2341 from Date Palm.</title>
        <authorList>
            <person name="Almiman B.F."/>
            <person name="Shittu T.A."/>
            <person name="Muthumeenakshi S."/>
            <person name="Baroncelli R."/>
            <person name="Sreenivasaprasada S."/>
        </authorList>
    </citation>
    <scope>NUCLEOTIDE SEQUENCE [LARGE SCALE GENOMIC DNA]</scope>
    <source>
        <strain evidence="9 10">ITEM 2341</strain>
    </source>
</reference>
<feature type="region of interest" description="Disordered" evidence="5">
    <location>
        <begin position="1"/>
        <end position="25"/>
    </location>
</feature>
<organism evidence="9 10">
    <name type="scientific">Gibberella intermedia</name>
    <name type="common">Bulb rot disease fungus</name>
    <name type="synonym">Fusarium proliferatum</name>
    <dbReference type="NCBI Taxonomy" id="948311"/>
    <lineage>
        <taxon>Eukaryota</taxon>
        <taxon>Fungi</taxon>
        <taxon>Dikarya</taxon>
        <taxon>Ascomycota</taxon>
        <taxon>Pezizomycotina</taxon>
        <taxon>Sordariomycetes</taxon>
        <taxon>Hypocreomycetidae</taxon>
        <taxon>Hypocreales</taxon>
        <taxon>Nectriaceae</taxon>
        <taxon>Fusarium</taxon>
        <taxon>Fusarium fujikuroi species complex</taxon>
    </lineage>
</organism>
<dbReference type="InterPro" id="IPR057525">
    <property type="entry name" value="UTP20_C"/>
</dbReference>
<evidence type="ECO:0000256" key="5">
    <source>
        <dbReference type="SAM" id="MobiDB-lite"/>
    </source>
</evidence>
<dbReference type="InterPro" id="IPR011989">
    <property type="entry name" value="ARM-like"/>
</dbReference>
<dbReference type="InterPro" id="IPR021133">
    <property type="entry name" value="HEAT_type_2"/>
</dbReference>
<feature type="repeat" description="HEAT" evidence="3">
    <location>
        <begin position="2214"/>
        <end position="2252"/>
    </location>
</feature>
<comment type="caution">
    <text evidence="9">The sequence shown here is derived from an EMBL/GenBank/DDBJ whole genome shotgun (WGS) entry which is preliminary data.</text>
</comment>
<evidence type="ECO:0000256" key="4">
    <source>
        <dbReference type="SAM" id="Coils"/>
    </source>
</evidence>
<dbReference type="SUPFAM" id="SSF51621">
    <property type="entry name" value="Phosphoenolpyruvate/pyruvate domain"/>
    <property type="match status" value="1"/>
</dbReference>
<evidence type="ECO:0000256" key="1">
    <source>
        <dbReference type="ARBA" id="ARBA00001050"/>
    </source>
</evidence>
<dbReference type="GO" id="GO:0046421">
    <property type="term" value="F:methylisocitrate lyase activity"/>
    <property type="evidence" value="ECO:0007669"/>
    <property type="project" value="UniProtKB-EC"/>
</dbReference>
<dbReference type="PANTHER" id="PTHR17695:SF11">
    <property type="entry name" value="SMALL SUBUNIT PROCESSOME COMPONENT 20 HOMOLOG"/>
    <property type="match status" value="1"/>
</dbReference>
<dbReference type="InterPro" id="IPR039556">
    <property type="entry name" value="ICL/PEPM"/>
</dbReference>
<feature type="region of interest" description="Disordered" evidence="5">
    <location>
        <begin position="2592"/>
        <end position="2631"/>
    </location>
</feature>
<dbReference type="EMBL" id="PKMI01000018">
    <property type="protein sequence ID" value="RBA16234.1"/>
    <property type="molecule type" value="Genomic_DNA"/>
</dbReference>
<evidence type="ECO:0000259" key="6">
    <source>
        <dbReference type="Pfam" id="PF07539"/>
    </source>
</evidence>
<sequence>MPSNSSGRITKARKNKNSTPHQKNHRWESFTTKISKFNSLQPLRKVRRHDLDTEDLSTTTSYFQTGLQKWGELNVSKPFSAFKTKVWPLCESLPQLLHFEQRIMDLLADFIAGQDKEALEPLLDLLTAFSHDLGVRFEKHYGRSLDLIVAIAAKPQDADVIEWTFGALAFLFKYLSKLLVPDLRPTFNVMAPLLGKSRHPPHIARFAAEALSFLVKKAAAPSHRETALKRLVECARDDLLSIKDDRQFTLYKDGLMNMFAEAIKGTDNIIHSAGPAVFAALVDAIPEAERTLTEDTTWTDVVCGVLTSVIHHATADTFGDFATGVHQTIRANMERLSPADRQWQAVPLFRIYGTMAGVRKGNRLTDWAPLIKNFVELLSEVTKAGLEVPHDAASAVWKFVIVNIAIVWHHAPIDALIPHIVRLTQSLSREPFMKWFIPFCSYFCELDARRFGSLFRNDFQRFITNHWSEEPNEDMICILLPKMIENRAFPPAGEKDSCRMPQGWQDQIVSKFERLEISPFPERGPYNKDPQVWRDRCLPKYSALLQILELTAVHPSTNARIAELLLRKLKLALRPSSTLASDEVHFIVGQGFHSYLRMSKAAGSVDITLSPLLRAAVPRFSQSVSFLHAYLAYEEILQSMEIARRQDSTSSDSSSTEEDPVTRSLIENLSSPSHELRLASLNLLKALSPTPDNWNAVETMIETEETPLSLAHTRTIAMHLRKLGQNYTSFDEGSWLQRAVPAFLFGMLTVKLSPVWDDSVETMKQITQTKAGEEAICEVAFRWLKIPSARWGPSQPETQSSRPAFVSDFECTNVRRLEEVAAEVENIIDRPDEFMLQNFDDKQQTAETVAGNSRSRALKVFNAIPSIVERRSRLLVPHFLAWASEDRITDSANDQDVSEGATWSLADRKAMLSVFSQFINPRVLYQHEDVYTALMQLMENGDVEVQKVTLKAILAWKQEAIKTYQENLEFLLDEARFKNELTVFLQDENAIKPEHRADLMPVLLRLLYGRTISKKGAASGRHGLQATRLAVLRNLSVEDMGSFLDIATGKLKDVKVVGASKTIFEEPILPIRKQVGFLNMISSVISELGTKATPYLDTLLNAVLYCLVFACRQLSTQGMGPESEEEEEKASTQSLLRVIRSTGLKCLIALFQNAQSFQWAPYQDIILEDVVAPRLENLPSETTQGISGMLQLFATWSVLPRIALFLAPHSKVPEGILPKVIECLSIEKGKDEVKIHVLTIIRNLIKLATAPAQESEFNEVIKADLLDTNAKTILSQISTVLDMSGISNDLMEACVETILTMAPIVQDTEDIQAVIEISIFLLNQPPRRVSPKLKGRILLIVEEYVTRSTAFDNQALLDNVYDTISSLFSYFKDRENRQSLSRAMLAIAGKDNSLQEVAGLCAALNSFKEGRIDEPDYDRRLAAYSAISGDRDTQLTPKQWLPLLHNLTYHIRDDAEFGILSSNSADGLRRFIMDAATCSSEISRGGFDIHLRGVILPALYAGAREPSDTARREYLRVMGHLLSTMPEWEPVADLSALLNDRAEDSAELTFFFNILSPATARQLEALHILEAANKQKEFGSQNLAQFFIPLLEHFIFGRADGVDDHGLGAQAIITIGNLASSLHWKHYRTTLQRYIGYVEAKPEQQKLTIRLLSKVTDALVDAAENQPQERMEIDEVDASSSATTRLPLTIPTAEKLSIEVTNSFLPTLVKHLHEKDESEVSYRVPVGVIIVRLLKLLPSDQMDQKLAGVLTDISHILRSKSVEARDMARDTLVKIAVILGSSYFGFILKELRGALTRGYQLHVLSYTMHSILVAIIPICSPGDLDYCLTFVVTVIMDDIFGVIGQEKDAEGYTTQTKEIKSSKSQDSMELIAKNASVSRLIELVKPLRALLMQKVDLKMVRKLDTLMARITAGLLQNPAAETRDTLVFCYEVIQDVYNSQKPEVEEKLDPRVKKYLVQKGAKKSGDRGKTTKHTYKLIRFAVDILRAILKKHDSLRTPTNISGFIPILGDAMVGGEDEVKISAFRLLAVIVKVPFLDDEGSKLYKVAVKEATKSISMAVSTTTDLSQAALKMLAVVLRERRDVVVKDAAVDMLLAKLKDDLTEPLYRHVTFNFLRSVLDRHLETAAVYDTLDYVGTVMITNDDKDTRDLARGTFFQFIREYPQKKARWAKQLNFIVANLKYEREGGRLSVMEIVHLLLMKSSDDFVQEISSTCFLPLFFVLANDDSEKCRVAAAGLLKEIFSKADKERTQTFLGLVRTWLDQDGNEAVLKLAFQVFGFYLESDENASKNKKDFKLVLGKINSVIEVEDIREADGELLEAALEVIRASLSVFPEKILSSSSEKMWSNILRCLSHQSTSVKLSSIGLTSSYLADFAQQASDVAVDEAVVGSHGLTLDLSKVQNLVRLGLGVLATRDIDEKLGAEAVQVLAFLAPRLPLRPVIEGERSDDDVEQEQQDEEEEDEEEGVERAEGIQRRTDLQHLFWKISHIIRREIPPRAVAITPKVAAMELLETICRRSSADRLRPSFKTILVPLHNLTDPSIAPPFSNDELFKTRHEALKTRAQILMDSLQKKFGTAEYSKQLLAIREEVRAKREQRSSKRKIEALAQPEKYGRDKRKKFEKNKERKKTRSKEQKVMLLCELDSYLSWGSQSNPIESKNRISASASAFTPVSIRRRGTVVSLDKTQNSSEQHPSTPYKSIMGSQGEGVYKTITAGRLLRQRIEAGDFILAPGVYDGFSARIALEVGFDVLYMTGAGVTASVHGCADLGIATLNDMRRSAETIASLSPFTPVIADADTGYGGPIMVARTVEQYSRSGVGALHIEDQVQTKRCGHLAGKILVDLKEYLARIRAAVQARQRIGSDIVIIARTDSIQKHGYEEALARLRAARDAGADAAFPEGLRSVEEARQMIADLAPWPVLLNMVENSVTPKLSAKEAKDLGFSMMIVPLATLAPAYTAVKAGLQKLKETGLADTELTPQDVFRVCGLDESMKVDEDAGASNFEGGVD</sequence>
<protein>
    <submittedName>
        <fullName evidence="9">Uncharacterized protein</fullName>
    </submittedName>
</protein>
<dbReference type="InterPro" id="IPR011430">
    <property type="entry name" value="UTP20_N"/>
</dbReference>
<dbReference type="Pfam" id="PF20416">
    <property type="entry name" value="UTP20"/>
    <property type="match status" value="1"/>
</dbReference>
<keyword evidence="4" id="KW-0175">Coiled coil</keyword>
<dbReference type="GO" id="GO:0030686">
    <property type="term" value="C:90S preribosome"/>
    <property type="evidence" value="ECO:0007669"/>
    <property type="project" value="TreeGrafter"/>
</dbReference>
<dbReference type="InterPro" id="IPR052575">
    <property type="entry name" value="SSU_processome_comp_20"/>
</dbReference>
<evidence type="ECO:0000256" key="2">
    <source>
        <dbReference type="ARBA" id="ARBA00061405"/>
    </source>
</evidence>
<feature type="compositionally biased region" description="Acidic residues" evidence="5">
    <location>
        <begin position="2444"/>
        <end position="2464"/>
    </location>
</feature>
<dbReference type="InterPro" id="IPR046523">
    <property type="entry name" value="UTP20_dom"/>
</dbReference>
<feature type="region of interest" description="Disordered" evidence="5">
    <location>
        <begin position="2441"/>
        <end position="2470"/>
    </location>
</feature>
<dbReference type="Pfam" id="PF13714">
    <property type="entry name" value="PEP_mutase"/>
    <property type="match status" value="1"/>
</dbReference>
<gene>
    <name evidence="9" type="ORF">FPRO05_11569</name>
</gene>
<dbReference type="FunFam" id="3.20.20.60:FF:000009">
    <property type="entry name" value="2-methylisocitrate lyase"/>
    <property type="match status" value="1"/>
</dbReference>
<dbReference type="SUPFAM" id="SSF48371">
    <property type="entry name" value="ARM repeat"/>
    <property type="match status" value="2"/>
</dbReference>
<dbReference type="Gene3D" id="1.25.10.10">
    <property type="entry name" value="Leucine-rich Repeat Variant"/>
    <property type="match status" value="2"/>
</dbReference>
<feature type="domain" description="U3 small nucleolar RNA-associated protein 20 C-terminal" evidence="8">
    <location>
        <begin position="2288"/>
        <end position="2629"/>
    </location>
</feature>
<proteinExistence type="inferred from homology"/>
<evidence type="ECO:0000259" key="8">
    <source>
        <dbReference type="Pfam" id="PF23099"/>
    </source>
</evidence>
<evidence type="ECO:0000259" key="7">
    <source>
        <dbReference type="Pfam" id="PF20416"/>
    </source>
</evidence>
<feature type="domain" description="U3 small nucleolar RNA-associated protein 20" evidence="7">
    <location>
        <begin position="1715"/>
        <end position="1933"/>
    </location>
</feature>
<dbReference type="PROSITE" id="PS50077">
    <property type="entry name" value="HEAT_REPEAT"/>
    <property type="match status" value="1"/>
</dbReference>
<dbReference type="Pfam" id="PF23099">
    <property type="entry name" value="UTP20_C"/>
    <property type="match status" value="1"/>
</dbReference>
<evidence type="ECO:0000313" key="10">
    <source>
        <dbReference type="Proteomes" id="UP000251714"/>
    </source>
</evidence>
<evidence type="ECO:0000313" key="9">
    <source>
        <dbReference type="EMBL" id="RBA16234.1"/>
    </source>
</evidence>
<dbReference type="InterPro" id="IPR015813">
    <property type="entry name" value="Pyrv/PenolPyrv_kinase-like_dom"/>
</dbReference>
<dbReference type="PANTHER" id="PTHR17695">
    <property type="entry name" value="SMALL SUBUNIT PROCESSOME COMPONENT 20 HOMOLOG"/>
    <property type="match status" value="1"/>
</dbReference>
<dbReference type="Proteomes" id="UP000251714">
    <property type="component" value="Unassembled WGS sequence"/>
</dbReference>
<dbReference type="CDD" id="cd00377">
    <property type="entry name" value="ICL_PEPM"/>
    <property type="match status" value="1"/>
</dbReference>
<evidence type="ECO:0000256" key="3">
    <source>
        <dbReference type="PROSITE-ProRule" id="PRU00103"/>
    </source>
</evidence>